<keyword evidence="9" id="KW-1185">Reference proteome</keyword>
<proteinExistence type="inferred from homology"/>
<feature type="transmembrane region" description="Helical" evidence="6">
    <location>
        <begin position="183"/>
        <end position="206"/>
    </location>
</feature>
<sequence length="514" mass="57467">MPASAVERRLCRNSHALRKAIIYTQSTRLVGSIFIATADGFRLCDSPIRPRGSPRSHRLRVASASRIWSACGFFFFLFFFYFVPELPHRTANKRLPPPRLFRASWTSIWYASGVGRILHDSGNMTSFYELIGVANNLNDAKPALNHRPVMLGVVISFLVLTLLCASMRIWCRVFIVRAFGWDDVCLLLVMVSLSVGTIGACIATNHGLGEHMILMGNKRFVKYMSIFYVCNGTLPVSTTFIKVAILLQYLRTFERGTKSRAFTIIILVITVMWGTAYMFLAWVPCIPVASYWDWSIPHRGRWGFGSQVAEELIRTYESHAASNMVLDFIIFAIPLPLCFNSEASKKSRKSALALFLLGSIVLMLAAWRLIDLVRTRAGTYPTLDVTWYAPLPMVLAILEIDIAAICASIPVFWPVLQSSMGMIFVTREVKVTTEMIESSPRGGDYDDCVEMSRTDLSLFHQSTTMLNDTTGLIDPSTYGNQNAGVETTPVKETVIFGAYMQGKTTCDVEAIKAV</sequence>
<dbReference type="PANTHER" id="PTHR33048">
    <property type="entry name" value="PTH11-LIKE INTEGRAL MEMBRANE PROTEIN (AFU_ORTHOLOGUE AFUA_5G11245)"/>
    <property type="match status" value="1"/>
</dbReference>
<dbReference type="Proteomes" id="UP001322277">
    <property type="component" value="Chromosome 7"/>
</dbReference>
<feature type="transmembrane region" description="Helical" evidence="6">
    <location>
        <begin position="65"/>
        <end position="83"/>
    </location>
</feature>
<feature type="transmembrane region" description="Helical" evidence="6">
    <location>
        <begin position="262"/>
        <end position="283"/>
    </location>
</feature>
<evidence type="ECO:0000256" key="3">
    <source>
        <dbReference type="ARBA" id="ARBA00022989"/>
    </source>
</evidence>
<dbReference type="EMBL" id="CP137311">
    <property type="protein sequence ID" value="WQF86381.1"/>
    <property type="molecule type" value="Genomic_DNA"/>
</dbReference>
<reference evidence="9" key="1">
    <citation type="journal article" date="2023" name="bioRxiv">
        <title>Complete genome of the Medicago anthracnose fungus, Colletotrichum destructivum, reveals a mini-chromosome-like region within a core chromosome.</title>
        <authorList>
            <person name="Lapalu N."/>
            <person name="Simon A."/>
            <person name="Lu A."/>
            <person name="Plaumann P.-L."/>
            <person name="Amselem J."/>
            <person name="Pigne S."/>
            <person name="Auger A."/>
            <person name="Koch C."/>
            <person name="Dallery J.-F."/>
            <person name="O'Connell R.J."/>
        </authorList>
    </citation>
    <scope>NUCLEOTIDE SEQUENCE [LARGE SCALE GENOMIC DNA]</scope>
    <source>
        <strain evidence="9">CBS 520.97</strain>
    </source>
</reference>
<dbReference type="KEGG" id="cdet:87947895"/>
<evidence type="ECO:0000256" key="5">
    <source>
        <dbReference type="ARBA" id="ARBA00038359"/>
    </source>
</evidence>
<organism evidence="8 9">
    <name type="scientific">Colletotrichum destructivum</name>
    <dbReference type="NCBI Taxonomy" id="34406"/>
    <lineage>
        <taxon>Eukaryota</taxon>
        <taxon>Fungi</taxon>
        <taxon>Dikarya</taxon>
        <taxon>Ascomycota</taxon>
        <taxon>Pezizomycotina</taxon>
        <taxon>Sordariomycetes</taxon>
        <taxon>Hypocreomycetidae</taxon>
        <taxon>Glomerellales</taxon>
        <taxon>Glomerellaceae</taxon>
        <taxon>Colletotrichum</taxon>
        <taxon>Colletotrichum destructivum species complex</taxon>
    </lineage>
</organism>
<keyword evidence="2 6" id="KW-0812">Transmembrane</keyword>
<evidence type="ECO:0000256" key="2">
    <source>
        <dbReference type="ARBA" id="ARBA00022692"/>
    </source>
</evidence>
<evidence type="ECO:0000256" key="1">
    <source>
        <dbReference type="ARBA" id="ARBA00004141"/>
    </source>
</evidence>
<dbReference type="InterPro" id="IPR049326">
    <property type="entry name" value="Rhodopsin_dom_fungi"/>
</dbReference>
<keyword evidence="4 6" id="KW-0472">Membrane</keyword>
<feature type="transmembrane region" description="Helical" evidence="6">
    <location>
        <begin position="320"/>
        <end position="339"/>
    </location>
</feature>
<feature type="transmembrane region" description="Helical" evidence="6">
    <location>
        <begin position="226"/>
        <end position="250"/>
    </location>
</feature>
<feature type="transmembrane region" description="Helical" evidence="6">
    <location>
        <begin position="390"/>
        <end position="413"/>
    </location>
</feature>
<evidence type="ECO:0000256" key="6">
    <source>
        <dbReference type="SAM" id="Phobius"/>
    </source>
</evidence>
<protein>
    <recommendedName>
        <fullName evidence="7">Rhodopsin domain-containing protein</fullName>
    </recommendedName>
</protein>
<dbReference type="GeneID" id="87947895"/>
<feature type="transmembrane region" description="Helical" evidence="6">
    <location>
        <begin position="351"/>
        <end position="370"/>
    </location>
</feature>
<gene>
    <name evidence="8" type="ORF">CDEST_11395</name>
</gene>
<dbReference type="InterPro" id="IPR052337">
    <property type="entry name" value="SAT4-like"/>
</dbReference>
<dbReference type="AlphaFoldDB" id="A0AAX4IT90"/>
<comment type="subcellular location">
    <subcellularLocation>
        <location evidence="1">Membrane</location>
        <topology evidence="1">Multi-pass membrane protein</topology>
    </subcellularLocation>
</comment>
<dbReference type="Pfam" id="PF20684">
    <property type="entry name" value="Fung_rhodopsin"/>
    <property type="match status" value="1"/>
</dbReference>
<accession>A0AAX4IT90</accession>
<feature type="transmembrane region" description="Helical" evidence="6">
    <location>
        <begin position="149"/>
        <end position="171"/>
    </location>
</feature>
<evidence type="ECO:0000313" key="9">
    <source>
        <dbReference type="Proteomes" id="UP001322277"/>
    </source>
</evidence>
<dbReference type="RefSeq" id="XP_062783602.1">
    <property type="nucleotide sequence ID" value="XM_062927551.1"/>
</dbReference>
<name>A0AAX4IT90_9PEZI</name>
<comment type="similarity">
    <text evidence="5">Belongs to the SAT4 family.</text>
</comment>
<evidence type="ECO:0000259" key="7">
    <source>
        <dbReference type="Pfam" id="PF20684"/>
    </source>
</evidence>
<keyword evidence="3 6" id="KW-1133">Transmembrane helix</keyword>
<dbReference type="PANTHER" id="PTHR33048:SF47">
    <property type="entry name" value="INTEGRAL MEMBRANE PROTEIN-RELATED"/>
    <property type="match status" value="1"/>
</dbReference>
<dbReference type="GO" id="GO:0016020">
    <property type="term" value="C:membrane"/>
    <property type="evidence" value="ECO:0007669"/>
    <property type="project" value="UniProtKB-SubCell"/>
</dbReference>
<evidence type="ECO:0000256" key="4">
    <source>
        <dbReference type="ARBA" id="ARBA00023136"/>
    </source>
</evidence>
<evidence type="ECO:0000313" key="8">
    <source>
        <dbReference type="EMBL" id="WQF86381.1"/>
    </source>
</evidence>
<feature type="domain" description="Rhodopsin" evidence="7">
    <location>
        <begin position="167"/>
        <end position="417"/>
    </location>
</feature>